<gene>
    <name evidence="4" type="ORF">OF897_09170</name>
</gene>
<proteinExistence type="predicted"/>
<dbReference type="Proteomes" id="UP001073122">
    <property type="component" value="Unassembled WGS sequence"/>
</dbReference>
<organism evidence="4 5">
    <name type="scientific">Chryseobacterium formosus</name>
    <dbReference type="NCBI Taxonomy" id="1537363"/>
    <lineage>
        <taxon>Bacteria</taxon>
        <taxon>Pseudomonadati</taxon>
        <taxon>Bacteroidota</taxon>
        <taxon>Flavobacteriia</taxon>
        <taxon>Flavobacteriales</taxon>
        <taxon>Weeksellaceae</taxon>
        <taxon>Chryseobacterium group</taxon>
        <taxon>Chryseobacterium</taxon>
    </lineage>
</organism>
<dbReference type="InterPro" id="IPR051395">
    <property type="entry name" value="Cytochrome_c_Peroxidase/MauG"/>
</dbReference>
<comment type="caution">
    <text evidence="4">The sequence shown here is derived from an EMBL/GenBank/DDBJ whole genome shotgun (WGS) entry which is preliminary data.</text>
</comment>
<dbReference type="EMBL" id="JAOVZW010000010">
    <property type="protein sequence ID" value="MCX8524095.1"/>
    <property type="molecule type" value="Genomic_DNA"/>
</dbReference>
<dbReference type="SUPFAM" id="SSF46626">
    <property type="entry name" value="Cytochrome c"/>
    <property type="match status" value="1"/>
</dbReference>
<name>A0ABT3XPM9_9FLAO</name>
<evidence type="ECO:0000259" key="3">
    <source>
        <dbReference type="Pfam" id="PF03150"/>
    </source>
</evidence>
<evidence type="ECO:0000256" key="2">
    <source>
        <dbReference type="ARBA" id="ARBA00023002"/>
    </source>
</evidence>
<keyword evidence="4" id="KW-0575">Peroxidase</keyword>
<feature type="domain" description="Di-haem cytochrome c peroxidase" evidence="3">
    <location>
        <begin position="59"/>
        <end position="121"/>
    </location>
</feature>
<keyword evidence="2" id="KW-0560">Oxidoreductase</keyword>
<dbReference type="InterPro" id="IPR004852">
    <property type="entry name" value="Di-haem_cyt_c_peroxidsae"/>
</dbReference>
<dbReference type="GO" id="GO:0004601">
    <property type="term" value="F:peroxidase activity"/>
    <property type="evidence" value="ECO:0007669"/>
    <property type="project" value="UniProtKB-KW"/>
</dbReference>
<dbReference type="Pfam" id="PF03150">
    <property type="entry name" value="CCP_MauG"/>
    <property type="match status" value="1"/>
</dbReference>
<evidence type="ECO:0000313" key="4">
    <source>
        <dbReference type="EMBL" id="MCX8524095.1"/>
    </source>
</evidence>
<accession>A0ABT3XPM9</accession>
<dbReference type="InterPro" id="IPR036909">
    <property type="entry name" value="Cyt_c-like_dom_sf"/>
</dbReference>
<dbReference type="Gene3D" id="1.10.760.10">
    <property type="entry name" value="Cytochrome c-like domain"/>
    <property type="match status" value="1"/>
</dbReference>
<comment type="subcellular location">
    <subcellularLocation>
        <location evidence="1">Cell envelope</location>
    </subcellularLocation>
</comment>
<dbReference type="PANTHER" id="PTHR30600">
    <property type="entry name" value="CYTOCHROME C PEROXIDASE-RELATED"/>
    <property type="match status" value="1"/>
</dbReference>
<evidence type="ECO:0000313" key="5">
    <source>
        <dbReference type="Proteomes" id="UP001073122"/>
    </source>
</evidence>
<protein>
    <submittedName>
        <fullName evidence="4">Cytochrome-c peroxidase</fullName>
    </submittedName>
</protein>
<keyword evidence="5" id="KW-1185">Reference proteome</keyword>
<reference evidence="4" key="1">
    <citation type="submission" date="2022-10" db="EMBL/GenBank/DDBJ databases">
        <title>Chryseobacterium sp. nov., a novel bacterial species.</title>
        <authorList>
            <person name="Cao Y."/>
        </authorList>
    </citation>
    <scope>NUCLEOTIDE SEQUENCE</scope>
    <source>
        <strain evidence="4">CCTCC AB2015118</strain>
    </source>
</reference>
<sequence>MNFNSKYHVAIRGIKKYLFLFLFLLPLLAFTIQDLYKLYIPEYFPKPVYDFNKEPLTREKVELGRVLFYDPVLSKDGTISCASCHTSYNAFAHTDHSLSHGIGDSIGKRNAPALFNLAGKNNSCGMERSIILKFRL</sequence>
<evidence type="ECO:0000256" key="1">
    <source>
        <dbReference type="ARBA" id="ARBA00004196"/>
    </source>
</evidence>